<name>A0ABU5F563_9BACT</name>
<evidence type="ECO:0000313" key="3">
    <source>
        <dbReference type="EMBL" id="MDY3562702.1"/>
    </source>
</evidence>
<feature type="domain" description="DUF1559" evidence="2">
    <location>
        <begin position="43"/>
        <end position="192"/>
    </location>
</feature>
<keyword evidence="4" id="KW-1185">Reference proteome</keyword>
<evidence type="ECO:0000259" key="2">
    <source>
        <dbReference type="Pfam" id="PF07596"/>
    </source>
</evidence>
<protein>
    <submittedName>
        <fullName evidence="3">DUF1559 domain-containing protein</fullName>
    </submittedName>
</protein>
<evidence type="ECO:0000313" key="4">
    <source>
        <dbReference type="Proteomes" id="UP001272242"/>
    </source>
</evidence>
<dbReference type="InterPro" id="IPR011453">
    <property type="entry name" value="DUF1559"/>
</dbReference>
<gene>
    <name evidence="3" type="ORF">R5W23_004180</name>
</gene>
<reference evidence="4" key="1">
    <citation type="journal article" date="2023" name="Mar. Drugs">
        <title>Gemmata algarum, a Novel Planctomycete Isolated from an Algal Mat, Displays Antimicrobial Activity.</title>
        <authorList>
            <person name="Kumar G."/>
            <person name="Kallscheuer N."/>
            <person name="Kashif M."/>
            <person name="Ahamad S."/>
            <person name="Jagadeeshwari U."/>
            <person name="Pannikurungottu S."/>
            <person name="Haufschild T."/>
            <person name="Kabuu M."/>
            <person name="Sasikala C."/>
            <person name="Jogler C."/>
            <person name="Ramana C."/>
        </authorList>
    </citation>
    <scope>NUCLEOTIDE SEQUENCE [LARGE SCALE GENOMIC DNA]</scope>
    <source>
        <strain evidence="4">JC673</strain>
    </source>
</reference>
<sequence length="281" mass="30993">MNRKWRLVTCVVLSVCAGVGASVWLMYLRSGAPYNPTRRTITNYQQIVRAEYAFHADHGYFPAGVATANRRTGLSWRVAVLPYLGEQERELYQLFKLDEPWDSPVNAQLIERMPPVFAPPKIPAPSGHTFVRSTQGYGGFMRLPESPLEPHNTPGQLLFAQSVAAGSSFGRSRNTIANGTVNTILFLEAGEPVPWTKPDELTVSTQPDVVPKMPSLGGVFPDGFYAAFADGTIRFFNRDFPSDLLLTYFDPSGNARDQYKGAQTALPKDAVHTEGLPELGK</sequence>
<accession>A0ABU5F563</accession>
<evidence type="ECO:0000256" key="1">
    <source>
        <dbReference type="SAM" id="MobiDB-lite"/>
    </source>
</evidence>
<dbReference type="EMBL" id="JAXBLV010000222">
    <property type="protein sequence ID" value="MDY3562702.1"/>
    <property type="molecule type" value="Genomic_DNA"/>
</dbReference>
<dbReference type="RefSeq" id="WP_261187585.1">
    <property type="nucleotide sequence ID" value="NZ_JAXBLV010000222.1"/>
</dbReference>
<dbReference type="Pfam" id="PF07596">
    <property type="entry name" value="SBP_bac_10"/>
    <property type="match status" value="1"/>
</dbReference>
<proteinExistence type="predicted"/>
<feature type="region of interest" description="Disordered" evidence="1">
    <location>
        <begin position="262"/>
        <end position="281"/>
    </location>
</feature>
<comment type="caution">
    <text evidence="3">The sequence shown here is derived from an EMBL/GenBank/DDBJ whole genome shotgun (WGS) entry which is preliminary data.</text>
</comment>
<organism evidence="3 4">
    <name type="scientific">Gemmata algarum</name>
    <dbReference type="NCBI Taxonomy" id="2975278"/>
    <lineage>
        <taxon>Bacteria</taxon>
        <taxon>Pseudomonadati</taxon>
        <taxon>Planctomycetota</taxon>
        <taxon>Planctomycetia</taxon>
        <taxon>Gemmatales</taxon>
        <taxon>Gemmataceae</taxon>
        <taxon>Gemmata</taxon>
    </lineage>
</organism>
<dbReference type="PANTHER" id="PTHR30093">
    <property type="entry name" value="GENERAL SECRETION PATHWAY PROTEIN G"/>
    <property type="match status" value="1"/>
</dbReference>
<dbReference type="Proteomes" id="UP001272242">
    <property type="component" value="Unassembled WGS sequence"/>
</dbReference>